<dbReference type="InterPro" id="IPR002059">
    <property type="entry name" value="CSP_DNA-bd"/>
</dbReference>
<keyword evidence="1" id="KW-0862">Zinc</keyword>
<evidence type="ECO:0000313" key="6">
    <source>
        <dbReference type="Proteomes" id="UP000663760"/>
    </source>
</evidence>
<gene>
    <name evidence="5" type="ORF">SI8410_02002694</name>
</gene>
<protein>
    <submittedName>
        <fullName evidence="5">Uncharacterized protein</fullName>
    </submittedName>
</protein>
<dbReference type="PRINTS" id="PR00050">
    <property type="entry name" value="COLDSHOCK"/>
</dbReference>
<dbReference type="OrthoDB" id="422005at2759"/>
<dbReference type="Pfam" id="PF00098">
    <property type="entry name" value="zf-CCHC"/>
    <property type="match status" value="2"/>
</dbReference>
<dbReference type="SUPFAM" id="SSF50249">
    <property type="entry name" value="Nucleic acid-binding proteins"/>
    <property type="match status" value="1"/>
</dbReference>
<dbReference type="SUPFAM" id="SSF57756">
    <property type="entry name" value="Retrovirus zinc finger-like domains"/>
    <property type="match status" value="2"/>
</dbReference>
<dbReference type="Gene3D" id="4.10.60.10">
    <property type="entry name" value="Zinc finger, CCHC-type"/>
    <property type="match status" value="2"/>
</dbReference>
<evidence type="ECO:0000256" key="1">
    <source>
        <dbReference type="PROSITE-ProRule" id="PRU00047"/>
    </source>
</evidence>
<feature type="region of interest" description="Disordered" evidence="2">
    <location>
        <begin position="75"/>
        <end position="94"/>
    </location>
</feature>
<accession>A0A7I8K4G1</accession>
<dbReference type="CDD" id="cd04458">
    <property type="entry name" value="CSP_CDS"/>
    <property type="match status" value="1"/>
</dbReference>
<dbReference type="PANTHER" id="PTHR46565:SF20">
    <property type="entry name" value="COLD SHOCK DOMAIN-CONTAINING PROTEIN 4"/>
    <property type="match status" value="1"/>
</dbReference>
<evidence type="ECO:0000259" key="4">
    <source>
        <dbReference type="PROSITE" id="PS51857"/>
    </source>
</evidence>
<dbReference type="GO" id="GO:0008270">
    <property type="term" value="F:zinc ion binding"/>
    <property type="evidence" value="ECO:0007669"/>
    <property type="project" value="UniProtKB-KW"/>
</dbReference>
<dbReference type="PROSITE" id="PS51857">
    <property type="entry name" value="CSD_2"/>
    <property type="match status" value="1"/>
</dbReference>
<dbReference type="GO" id="GO:0003676">
    <property type="term" value="F:nucleic acid binding"/>
    <property type="evidence" value="ECO:0007669"/>
    <property type="project" value="InterPro"/>
</dbReference>
<sequence>MAEEGARSTGKVKWFNGTKGFGFITPDDGGEELFVHQSSIKSAGFRTLAADETVEYCVSEGDDGRIKAVDVTGPGGAPVEGQAQRESSWGGGGGGGFRRGYGDGGYGGFGGGRNGRGGGGYGGGGYRAGGCYACGEEGHLARDCAQGGGGYGRGATGRFGSGGGSRIGGGGGGGMKCYNCGEEGHFVRDCTIAMK</sequence>
<keyword evidence="1" id="KW-0863">Zinc-finger</keyword>
<evidence type="ECO:0000259" key="3">
    <source>
        <dbReference type="PROSITE" id="PS50158"/>
    </source>
</evidence>
<dbReference type="Proteomes" id="UP000663760">
    <property type="component" value="Chromosome 2"/>
</dbReference>
<reference evidence="5" key="1">
    <citation type="submission" date="2020-02" db="EMBL/GenBank/DDBJ databases">
        <authorList>
            <person name="Scholz U."/>
            <person name="Mascher M."/>
            <person name="Fiebig A."/>
        </authorList>
    </citation>
    <scope>NUCLEOTIDE SEQUENCE</scope>
</reference>
<organism evidence="5 6">
    <name type="scientific">Spirodela intermedia</name>
    <name type="common">Intermediate duckweed</name>
    <dbReference type="NCBI Taxonomy" id="51605"/>
    <lineage>
        <taxon>Eukaryota</taxon>
        <taxon>Viridiplantae</taxon>
        <taxon>Streptophyta</taxon>
        <taxon>Embryophyta</taxon>
        <taxon>Tracheophyta</taxon>
        <taxon>Spermatophyta</taxon>
        <taxon>Magnoliopsida</taxon>
        <taxon>Liliopsida</taxon>
        <taxon>Araceae</taxon>
        <taxon>Lemnoideae</taxon>
        <taxon>Spirodela</taxon>
    </lineage>
</organism>
<feature type="domain" description="CSD" evidence="4">
    <location>
        <begin position="7"/>
        <end position="73"/>
    </location>
</feature>
<dbReference type="Gene3D" id="2.40.50.140">
    <property type="entry name" value="Nucleic acid-binding proteins"/>
    <property type="match status" value="1"/>
</dbReference>
<name>A0A7I8K4G1_SPIIN</name>
<feature type="domain" description="CCHC-type" evidence="3">
    <location>
        <begin position="176"/>
        <end position="190"/>
    </location>
</feature>
<keyword evidence="6" id="KW-1185">Reference proteome</keyword>
<dbReference type="PROSITE" id="PS00352">
    <property type="entry name" value="CSD_1"/>
    <property type="match status" value="1"/>
</dbReference>
<dbReference type="SMART" id="SM00357">
    <property type="entry name" value="CSP"/>
    <property type="match status" value="1"/>
</dbReference>
<dbReference type="InterPro" id="IPR001878">
    <property type="entry name" value="Znf_CCHC"/>
</dbReference>
<dbReference type="InterPro" id="IPR011129">
    <property type="entry name" value="CSD"/>
</dbReference>
<dbReference type="PROSITE" id="PS50158">
    <property type="entry name" value="ZF_CCHC"/>
    <property type="match status" value="2"/>
</dbReference>
<keyword evidence="1" id="KW-0479">Metal-binding</keyword>
<evidence type="ECO:0000313" key="5">
    <source>
        <dbReference type="EMBL" id="CAA7391381.1"/>
    </source>
</evidence>
<dbReference type="InterPro" id="IPR012340">
    <property type="entry name" value="NA-bd_OB-fold"/>
</dbReference>
<dbReference type="InterPro" id="IPR036875">
    <property type="entry name" value="Znf_CCHC_sf"/>
</dbReference>
<dbReference type="InterPro" id="IPR019844">
    <property type="entry name" value="CSD_CS"/>
</dbReference>
<dbReference type="PANTHER" id="PTHR46565">
    <property type="entry name" value="COLD SHOCK DOMAIN PROTEIN 2"/>
    <property type="match status" value="1"/>
</dbReference>
<dbReference type="Pfam" id="PF00313">
    <property type="entry name" value="CSD"/>
    <property type="match status" value="1"/>
</dbReference>
<dbReference type="EMBL" id="LR746265">
    <property type="protein sequence ID" value="CAA7391381.1"/>
    <property type="molecule type" value="Genomic_DNA"/>
</dbReference>
<proteinExistence type="predicted"/>
<dbReference type="AlphaFoldDB" id="A0A7I8K4G1"/>
<feature type="domain" description="CCHC-type" evidence="3">
    <location>
        <begin position="131"/>
        <end position="146"/>
    </location>
</feature>
<dbReference type="SMART" id="SM00343">
    <property type="entry name" value="ZnF_C2HC"/>
    <property type="match status" value="2"/>
</dbReference>
<evidence type="ECO:0000256" key="2">
    <source>
        <dbReference type="SAM" id="MobiDB-lite"/>
    </source>
</evidence>